<proteinExistence type="predicted"/>
<protein>
    <submittedName>
        <fullName evidence="1">Uncharacterized protein</fullName>
    </submittedName>
</protein>
<organism evidence="1 2">
    <name type="scientific">Rohdeia mirabilis</name>
    <dbReference type="NCBI Taxonomy" id="2528008"/>
    <lineage>
        <taxon>Bacteria</taxon>
        <taxon>Pseudomonadati</taxon>
        <taxon>Planctomycetota</taxon>
        <taxon>Planctomycetia</taxon>
        <taxon>Planctomycetia incertae sedis</taxon>
        <taxon>Rohdeia</taxon>
    </lineage>
</organism>
<evidence type="ECO:0000313" key="1">
    <source>
        <dbReference type="EMBL" id="QDU83024.1"/>
    </source>
</evidence>
<reference evidence="1 2" key="1">
    <citation type="submission" date="2019-02" db="EMBL/GenBank/DDBJ databases">
        <title>Deep-cultivation of Planctomycetes and their phenomic and genomic characterization uncovers novel biology.</title>
        <authorList>
            <person name="Wiegand S."/>
            <person name="Jogler M."/>
            <person name="Boedeker C."/>
            <person name="Pinto D."/>
            <person name="Vollmers J."/>
            <person name="Rivas-Marin E."/>
            <person name="Kohn T."/>
            <person name="Peeters S.H."/>
            <person name="Heuer A."/>
            <person name="Rast P."/>
            <person name="Oberbeckmann S."/>
            <person name="Bunk B."/>
            <person name="Jeske O."/>
            <person name="Meyerdierks A."/>
            <person name="Storesund J.E."/>
            <person name="Kallscheuer N."/>
            <person name="Luecker S."/>
            <person name="Lage O.M."/>
            <person name="Pohl T."/>
            <person name="Merkel B.J."/>
            <person name="Hornburger P."/>
            <person name="Mueller R.-W."/>
            <person name="Bruemmer F."/>
            <person name="Labrenz M."/>
            <person name="Spormann A.M."/>
            <person name="Op den Camp H."/>
            <person name="Overmann J."/>
            <person name="Amann R."/>
            <person name="Jetten M.S.M."/>
            <person name="Mascher T."/>
            <person name="Medema M.H."/>
            <person name="Devos D.P."/>
            <person name="Kaster A.-K."/>
            <person name="Ovreas L."/>
            <person name="Rohde M."/>
            <person name="Galperin M.Y."/>
            <person name="Jogler C."/>
        </authorList>
    </citation>
    <scope>NUCLEOTIDE SEQUENCE [LARGE SCALE GENOMIC DNA]</scope>
    <source>
        <strain evidence="1 2">Pla163</strain>
    </source>
</reference>
<keyword evidence="2" id="KW-1185">Reference proteome</keyword>
<dbReference type="RefSeq" id="WP_145181979.1">
    <property type="nucleotide sequence ID" value="NZ_CP036290.1"/>
</dbReference>
<dbReference type="EMBL" id="CP036290">
    <property type="protein sequence ID" value="QDU83024.1"/>
    <property type="molecule type" value="Genomic_DNA"/>
</dbReference>
<dbReference type="OrthoDB" id="287375at2"/>
<sequence length="81" mass="9273">MASYDVDRHTLEPVEGDTQIALTIWATDGSKWEYGIPYNPASGRYTFEEIDVLEMDFGADFTEPLVDEIESLLQRLTRVDE</sequence>
<dbReference type="AlphaFoldDB" id="A0A518CUZ0"/>
<dbReference type="Proteomes" id="UP000319342">
    <property type="component" value="Chromosome"/>
</dbReference>
<gene>
    <name evidence="1" type="ORF">Pla163_01200</name>
</gene>
<accession>A0A518CUZ0</accession>
<evidence type="ECO:0000313" key="2">
    <source>
        <dbReference type="Proteomes" id="UP000319342"/>
    </source>
</evidence>
<name>A0A518CUZ0_9BACT</name>